<dbReference type="AlphaFoldDB" id="A0A401QTT5"/>
<reference evidence="1 2" key="1">
    <citation type="journal article" date="2019" name="Microbiol. Resour. Announc.">
        <title>Draft Genome Sequence of the Most Traditional epsilon-Poly-l-Lysine Producer, Streptomyces albulus NBRC14147.</title>
        <authorList>
            <person name="Yamanaka K."/>
            <person name="Hamano Y."/>
        </authorList>
    </citation>
    <scope>NUCLEOTIDE SEQUENCE [LARGE SCALE GENOMIC DNA]</scope>
    <source>
        <strain evidence="1 2">NBRC 14147</strain>
    </source>
</reference>
<proteinExistence type="predicted"/>
<evidence type="ECO:0000313" key="1">
    <source>
        <dbReference type="EMBL" id="GCB88831.1"/>
    </source>
</evidence>
<evidence type="ECO:0000313" key="2">
    <source>
        <dbReference type="Proteomes" id="UP000288351"/>
    </source>
</evidence>
<gene>
    <name evidence="1" type="ORF">SALB_01504</name>
</gene>
<comment type="caution">
    <text evidence="1">The sequence shown here is derived from an EMBL/GenBank/DDBJ whole genome shotgun (WGS) entry which is preliminary data.</text>
</comment>
<organism evidence="1 2">
    <name type="scientific">Streptomyces noursei</name>
    <name type="common">Streptomyces albulus</name>
    <dbReference type="NCBI Taxonomy" id="1971"/>
    <lineage>
        <taxon>Bacteria</taxon>
        <taxon>Bacillati</taxon>
        <taxon>Actinomycetota</taxon>
        <taxon>Actinomycetes</taxon>
        <taxon>Kitasatosporales</taxon>
        <taxon>Streptomycetaceae</taxon>
        <taxon>Streptomyces</taxon>
    </lineage>
</organism>
<dbReference type="Proteomes" id="UP000288351">
    <property type="component" value="Unassembled WGS sequence"/>
</dbReference>
<protein>
    <submittedName>
        <fullName evidence="1">Uncharacterized protein</fullName>
    </submittedName>
</protein>
<name>A0A401QTT5_STRNR</name>
<dbReference type="EMBL" id="BHXC01000006">
    <property type="protein sequence ID" value="GCB88831.1"/>
    <property type="molecule type" value="Genomic_DNA"/>
</dbReference>
<accession>A0A401QTT5</accession>
<sequence>MSDVVIRRAKPDDAPALAAMRWQFKVEEGSDEVP</sequence>